<dbReference type="STRING" id="1522189.A0A316VXI9"/>
<keyword evidence="9" id="KW-1185">Reference proteome</keyword>
<feature type="domain" description="RNA polymerase Rpb5 N-terminal" evidence="7">
    <location>
        <begin position="5"/>
        <end position="91"/>
    </location>
</feature>
<evidence type="ECO:0000256" key="1">
    <source>
        <dbReference type="ARBA" id="ARBA00004123"/>
    </source>
</evidence>
<dbReference type="InterPro" id="IPR036710">
    <property type="entry name" value="RNA_pol_Rpb5_N_sf"/>
</dbReference>
<dbReference type="SUPFAM" id="SSF55287">
    <property type="entry name" value="RPB5-like RNA polymerase subunit"/>
    <property type="match status" value="1"/>
</dbReference>
<comment type="subcellular location">
    <subcellularLocation>
        <location evidence="1">Nucleus</location>
    </subcellularLocation>
</comment>
<dbReference type="SUPFAM" id="SSF53036">
    <property type="entry name" value="Eukaryotic RPB5 N-terminal domain"/>
    <property type="match status" value="1"/>
</dbReference>
<dbReference type="PIRSF" id="PIRSF000747">
    <property type="entry name" value="RPB5"/>
    <property type="match status" value="1"/>
</dbReference>
<keyword evidence="4" id="KW-0539">Nucleus</keyword>
<reference evidence="8 9" key="1">
    <citation type="journal article" date="2018" name="Mol. Biol. Evol.">
        <title>Broad Genomic Sampling Reveals a Smut Pathogenic Ancestry of the Fungal Clade Ustilaginomycotina.</title>
        <authorList>
            <person name="Kijpornyongpan T."/>
            <person name="Mondo S.J."/>
            <person name="Barry K."/>
            <person name="Sandor L."/>
            <person name="Lee J."/>
            <person name="Lipzen A."/>
            <person name="Pangilinan J."/>
            <person name="LaButti K."/>
            <person name="Hainaut M."/>
            <person name="Henrissat B."/>
            <person name="Grigoriev I.V."/>
            <person name="Spatafora J.W."/>
            <person name="Aime M.C."/>
        </authorList>
    </citation>
    <scope>NUCLEOTIDE SEQUENCE [LARGE SCALE GENOMIC DNA]</scope>
    <source>
        <strain evidence="8 9">MCA 4658</strain>
    </source>
</reference>
<dbReference type="Pfam" id="PF03871">
    <property type="entry name" value="RNA_pol_Rpb5_N"/>
    <property type="match status" value="1"/>
</dbReference>
<dbReference type="GO" id="GO:0005666">
    <property type="term" value="C:RNA polymerase III complex"/>
    <property type="evidence" value="ECO:0007669"/>
    <property type="project" value="TreeGrafter"/>
</dbReference>
<dbReference type="PANTHER" id="PTHR10535">
    <property type="entry name" value="DNA-DIRECTED RNA POLYMERASES I, II, AND III SUBUNIT RPABC1"/>
    <property type="match status" value="1"/>
</dbReference>
<dbReference type="FunFam" id="3.40.1340.10:FF:000001">
    <property type="entry name" value="DNA-directed RNA polymerases I, II, and III subunit RPABC1"/>
    <property type="match status" value="1"/>
</dbReference>
<dbReference type="GO" id="GO:0006366">
    <property type="term" value="P:transcription by RNA polymerase II"/>
    <property type="evidence" value="ECO:0007669"/>
    <property type="project" value="TreeGrafter"/>
</dbReference>
<organism evidence="8 9">
    <name type="scientific">Ceraceosorus guamensis</name>
    <dbReference type="NCBI Taxonomy" id="1522189"/>
    <lineage>
        <taxon>Eukaryota</taxon>
        <taxon>Fungi</taxon>
        <taxon>Dikarya</taxon>
        <taxon>Basidiomycota</taxon>
        <taxon>Ustilaginomycotina</taxon>
        <taxon>Exobasidiomycetes</taxon>
        <taxon>Ceraceosorales</taxon>
        <taxon>Ceraceosoraceae</taxon>
        <taxon>Ceraceosorus</taxon>
    </lineage>
</organism>
<proteinExistence type="inferred from homology"/>
<evidence type="ECO:0000259" key="6">
    <source>
        <dbReference type="Pfam" id="PF01191"/>
    </source>
</evidence>
<dbReference type="Proteomes" id="UP000245783">
    <property type="component" value="Unassembled WGS sequence"/>
</dbReference>
<dbReference type="GO" id="GO:0042797">
    <property type="term" value="P:tRNA transcription by RNA polymerase III"/>
    <property type="evidence" value="ECO:0007669"/>
    <property type="project" value="TreeGrafter"/>
</dbReference>
<dbReference type="InterPro" id="IPR005571">
    <property type="entry name" value="RNA_pol_Rpb5_N"/>
</dbReference>
<evidence type="ECO:0000313" key="9">
    <source>
        <dbReference type="Proteomes" id="UP000245783"/>
    </source>
</evidence>
<dbReference type="GO" id="GO:0005665">
    <property type="term" value="C:RNA polymerase II, core complex"/>
    <property type="evidence" value="ECO:0007669"/>
    <property type="project" value="TreeGrafter"/>
</dbReference>
<evidence type="ECO:0000313" key="8">
    <source>
        <dbReference type="EMBL" id="PWN40215.1"/>
    </source>
</evidence>
<dbReference type="FunCoup" id="A0A316VXI9">
    <property type="interactions" value="578"/>
</dbReference>
<dbReference type="Gene3D" id="3.90.940.20">
    <property type="entry name" value="RPB5-like RNA polymerase subunit"/>
    <property type="match status" value="1"/>
</dbReference>
<feature type="domain" description="RNA polymerase subunit H/Rpb5 C-terminal" evidence="6">
    <location>
        <begin position="135"/>
        <end position="207"/>
    </location>
</feature>
<dbReference type="GeneID" id="37036492"/>
<dbReference type="Pfam" id="PF01191">
    <property type="entry name" value="RNA_pol_Rpb5_C"/>
    <property type="match status" value="1"/>
</dbReference>
<dbReference type="FunFam" id="3.90.940.20:FF:000001">
    <property type="entry name" value="DNA-directed RNA polymerases I, II, and III subunit RPABC1"/>
    <property type="match status" value="1"/>
</dbReference>
<evidence type="ECO:0000256" key="5">
    <source>
        <dbReference type="ARBA" id="ARBA00025765"/>
    </source>
</evidence>
<dbReference type="AlphaFoldDB" id="A0A316VXI9"/>
<evidence type="ECO:0000259" key="7">
    <source>
        <dbReference type="Pfam" id="PF03871"/>
    </source>
</evidence>
<dbReference type="GO" id="GO:0003899">
    <property type="term" value="F:DNA-directed RNA polymerase activity"/>
    <property type="evidence" value="ECO:0007669"/>
    <property type="project" value="InterPro"/>
</dbReference>
<comment type="similarity">
    <text evidence="5">Belongs to the archaeal Rpo5/eukaryotic RPB5 RNA polymerase subunit family.</text>
</comment>
<dbReference type="GO" id="GO:0006362">
    <property type="term" value="P:transcription elongation by RNA polymerase I"/>
    <property type="evidence" value="ECO:0007669"/>
    <property type="project" value="TreeGrafter"/>
</dbReference>
<evidence type="ECO:0000256" key="2">
    <source>
        <dbReference type="ARBA" id="ARBA00020809"/>
    </source>
</evidence>
<dbReference type="InterPro" id="IPR014381">
    <property type="entry name" value="Arch_Rpo5/euc_Rpb5"/>
</dbReference>
<evidence type="ECO:0000256" key="4">
    <source>
        <dbReference type="ARBA" id="ARBA00023242"/>
    </source>
</evidence>
<keyword evidence="3" id="KW-0804">Transcription</keyword>
<dbReference type="PANTHER" id="PTHR10535:SF0">
    <property type="entry name" value="DNA-DIRECTED RNA POLYMERASES I, II, AND III SUBUNIT RPABC1"/>
    <property type="match status" value="1"/>
</dbReference>
<dbReference type="InParanoid" id="A0A316VXI9"/>
<accession>A0A316VXI9</accession>
<dbReference type="Gene3D" id="3.40.1340.10">
    <property type="entry name" value="RNA polymerase, Rpb5, N-terminal domain"/>
    <property type="match status" value="1"/>
</dbReference>
<protein>
    <recommendedName>
        <fullName evidence="2">DNA-directed RNA polymerases I, II, and III subunit RPABC1</fullName>
    </recommendedName>
</protein>
<dbReference type="InterPro" id="IPR000783">
    <property type="entry name" value="RNA_pol_subH/Rpb5_C"/>
</dbReference>
<dbReference type="HAMAP" id="MF_00025">
    <property type="entry name" value="RNApol_Rpo5_RPB5"/>
    <property type="match status" value="1"/>
</dbReference>
<dbReference type="GO" id="GO:0003677">
    <property type="term" value="F:DNA binding"/>
    <property type="evidence" value="ECO:0007669"/>
    <property type="project" value="InterPro"/>
</dbReference>
<gene>
    <name evidence="8" type="ORF">IE81DRAFT_325780</name>
</gene>
<evidence type="ECO:0000256" key="3">
    <source>
        <dbReference type="ARBA" id="ARBA00023163"/>
    </source>
</evidence>
<keyword evidence="8" id="KW-0240">DNA-directed RNA polymerase</keyword>
<dbReference type="GO" id="GO:0005736">
    <property type="term" value="C:RNA polymerase I complex"/>
    <property type="evidence" value="ECO:0007669"/>
    <property type="project" value="TreeGrafter"/>
</dbReference>
<sequence>MAEDDRETAKLWRVNRTIHELVRDRGYVVSDDEINISLDAFKSEFAANGQVDRKALNFYAQLAEDPSIRVFVYYADERNVGVKTMRSFVQTLETHDITRGIILWSDKMTASAKKVTEAMRLTFTLEDFQETQLLVNITQHYLVPQHEVMTKEQKAELLQRYRLKETQLPRIRLDDPVARYFGLQRGEVVKITRPSETSGRYCSYRICLT</sequence>
<dbReference type="NCBIfam" id="NF007129">
    <property type="entry name" value="PRK09570.1"/>
    <property type="match status" value="1"/>
</dbReference>
<dbReference type="EMBL" id="KZ819425">
    <property type="protein sequence ID" value="PWN40215.1"/>
    <property type="molecule type" value="Genomic_DNA"/>
</dbReference>
<dbReference type="OrthoDB" id="248779at2759"/>
<dbReference type="RefSeq" id="XP_025367375.1">
    <property type="nucleotide sequence ID" value="XM_025514622.1"/>
</dbReference>
<name>A0A316VXI9_9BASI</name>
<dbReference type="InterPro" id="IPR035913">
    <property type="entry name" value="RPB5-like_sf"/>
</dbReference>